<feature type="compositionally biased region" description="Polar residues" evidence="1">
    <location>
        <begin position="120"/>
        <end position="129"/>
    </location>
</feature>
<protein>
    <submittedName>
        <fullName evidence="2">Uncharacterized protein</fullName>
    </submittedName>
</protein>
<evidence type="ECO:0000256" key="1">
    <source>
        <dbReference type="SAM" id="MobiDB-lite"/>
    </source>
</evidence>
<accession>A0AAD4M1S7</accession>
<comment type="caution">
    <text evidence="2">The sequence shown here is derived from an EMBL/GenBank/DDBJ whole genome shotgun (WGS) entry which is preliminary data.</text>
</comment>
<dbReference type="AlphaFoldDB" id="A0AAD4M1S7"/>
<name>A0AAD4M1S7_9AGAM</name>
<dbReference type="EMBL" id="WTXG01000030">
    <property type="protein sequence ID" value="KAI0298082.1"/>
    <property type="molecule type" value="Genomic_DNA"/>
</dbReference>
<keyword evidence="3" id="KW-1185">Reference proteome</keyword>
<reference evidence="2" key="1">
    <citation type="journal article" date="2022" name="New Phytol.">
        <title>Evolutionary transition to the ectomycorrhizal habit in the genomes of a hyperdiverse lineage of mushroom-forming fungi.</title>
        <authorList>
            <person name="Looney B."/>
            <person name="Miyauchi S."/>
            <person name="Morin E."/>
            <person name="Drula E."/>
            <person name="Courty P.E."/>
            <person name="Kohler A."/>
            <person name="Kuo A."/>
            <person name="LaButti K."/>
            <person name="Pangilinan J."/>
            <person name="Lipzen A."/>
            <person name="Riley R."/>
            <person name="Andreopoulos W."/>
            <person name="He G."/>
            <person name="Johnson J."/>
            <person name="Nolan M."/>
            <person name="Tritt A."/>
            <person name="Barry K.W."/>
            <person name="Grigoriev I.V."/>
            <person name="Nagy L.G."/>
            <person name="Hibbett D."/>
            <person name="Henrissat B."/>
            <person name="Matheny P.B."/>
            <person name="Labbe J."/>
            <person name="Martin F.M."/>
        </authorList>
    </citation>
    <scope>NUCLEOTIDE SEQUENCE</scope>
    <source>
        <strain evidence="2">BPL690</strain>
    </source>
</reference>
<feature type="region of interest" description="Disordered" evidence="1">
    <location>
        <begin position="33"/>
        <end position="132"/>
    </location>
</feature>
<gene>
    <name evidence="2" type="ORF">B0F90DRAFT_824826</name>
</gene>
<evidence type="ECO:0000313" key="2">
    <source>
        <dbReference type="EMBL" id="KAI0298082.1"/>
    </source>
</evidence>
<proteinExistence type="predicted"/>
<dbReference type="Proteomes" id="UP001203297">
    <property type="component" value="Unassembled WGS sequence"/>
</dbReference>
<organism evidence="2 3">
    <name type="scientific">Multifurca ochricompacta</name>
    <dbReference type="NCBI Taxonomy" id="376703"/>
    <lineage>
        <taxon>Eukaryota</taxon>
        <taxon>Fungi</taxon>
        <taxon>Dikarya</taxon>
        <taxon>Basidiomycota</taxon>
        <taxon>Agaricomycotina</taxon>
        <taxon>Agaricomycetes</taxon>
        <taxon>Russulales</taxon>
        <taxon>Russulaceae</taxon>
        <taxon>Multifurca</taxon>
    </lineage>
</organism>
<evidence type="ECO:0000313" key="3">
    <source>
        <dbReference type="Proteomes" id="UP001203297"/>
    </source>
</evidence>
<feature type="compositionally biased region" description="Polar residues" evidence="1">
    <location>
        <begin position="34"/>
        <end position="53"/>
    </location>
</feature>
<sequence length="154" mass="16731">MHFSLCLKAVSKPTSSPFPSHCELLTKMFRKRNSQTTSPYNSALGRDSNNTLVDPQRSTKKGGKPDPDVIFGTLASTYGWGGHVPAPLPEKSKKNASKRSAPPPPPHTPTPTSTSPSPPRQQTLTQAQREQAVADLASRYGWAASSFPGCRWKM</sequence>